<dbReference type="GO" id="GO:0006357">
    <property type="term" value="P:regulation of transcription by RNA polymerase II"/>
    <property type="evidence" value="ECO:0007669"/>
    <property type="project" value="TreeGrafter"/>
</dbReference>
<sequence>MMNNKHFSRIDTLELKAGVVRRIGHQKAERYFNQLGRLLTSKVSKKDFSKYCSRILGKENMHLHNQLIGAILKNAHVAEVPPLKGSSFARLKNGRFRNSTRRNVLGPVNGSVEARDVSDPLEVLKEKERQSATELCSLGSRPPVEVASVEDGEEVEQRAASPCIQSRSPVTAPLGISVKVCGARKTLLNGSEKKYEHETCQNSGQLPDTESLKKRLACSLEKVGVDISTDCANLLNNSLDVYIKRLIEPCLEIAATRIPTQHVGRRERPPLNGLIPTVHGGMQAVPRSFCASMTDFITCLEMNPPVLGGEWALQLEKIRSHVWGA</sequence>
<protein>
    <recommendedName>
        <fullName evidence="3">Transcriptional coactivator Hfi1/Transcriptional adapter 1</fullName>
    </recommendedName>
</protein>
<keyword evidence="2" id="KW-1185">Reference proteome</keyword>
<accession>A0A7N0T4U2</accession>
<dbReference type="PANTHER" id="PTHR21277">
    <property type="entry name" value="TRANSCRIPTIONAL ADAPTER 1"/>
    <property type="match status" value="1"/>
</dbReference>
<evidence type="ECO:0000313" key="1">
    <source>
        <dbReference type="EnsemblPlants" id="Kaladp0022s0100.2.v1.1.CDS.1"/>
    </source>
</evidence>
<dbReference type="Gramene" id="Kaladp0022s0100.1.v1.1">
    <property type="protein sequence ID" value="Kaladp0022s0100.1.v1.1.CDS.1"/>
    <property type="gene ID" value="Kaladp0022s0100.v1.1"/>
</dbReference>
<name>A0A7N0T4U2_KALFE</name>
<dbReference type="AlphaFoldDB" id="A0A7N0T4U2"/>
<dbReference type="Gramene" id="Kaladp0022s0100.2.v1.1">
    <property type="protein sequence ID" value="Kaladp0022s0100.2.v1.1.CDS.1"/>
    <property type="gene ID" value="Kaladp0022s0100.v1.1"/>
</dbReference>
<evidence type="ECO:0008006" key="3">
    <source>
        <dbReference type="Google" id="ProtNLM"/>
    </source>
</evidence>
<reference evidence="1" key="1">
    <citation type="submission" date="2021-01" db="UniProtKB">
        <authorList>
            <consortium name="EnsemblPlants"/>
        </authorList>
    </citation>
    <scope>IDENTIFICATION</scope>
</reference>
<dbReference type="EnsemblPlants" id="Kaladp0022s0100.2.v1.1">
    <property type="protein sequence ID" value="Kaladp0022s0100.2.v1.1.CDS.1"/>
    <property type="gene ID" value="Kaladp0022s0100.v1.1"/>
</dbReference>
<evidence type="ECO:0000313" key="2">
    <source>
        <dbReference type="Proteomes" id="UP000594263"/>
    </source>
</evidence>
<organism evidence="1 2">
    <name type="scientific">Kalanchoe fedtschenkoi</name>
    <name type="common">Lavender scallops</name>
    <name type="synonym">South American air plant</name>
    <dbReference type="NCBI Taxonomy" id="63787"/>
    <lineage>
        <taxon>Eukaryota</taxon>
        <taxon>Viridiplantae</taxon>
        <taxon>Streptophyta</taxon>
        <taxon>Embryophyta</taxon>
        <taxon>Tracheophyta</taxon>
        <taxon>Spermatophyta</taxon>
        <taxon>Magnoliopsida</taxon>
        <taxon>eudicotyledons</taxon>
        <taxon>Gunneridae</taxon>
        <taxon>Pentapetalae</taxon>
        <taxon>Saxifragales</taxon>
        <taxon>Crassulaceae</taxon>
        <taxon>Kalanchoe</taxon>
    </lineage>
</organism>
<dbReference type="GO" id="GO:0003713">
    <property type="term" value="F:transcription coactivator activity"/>
    <property type="evidence" value="ECO:0007669"/>
    <property type="project" value="TreeGrafter"/>
</dbReference>
<dbReference type="EnsemblPlants" id="Kaladp0022s0100.1.v1.1">
    <property type="protein sequence ID" value="Kaladp0022s0100.1.v1.1.CDS.1"/>
    <property type="gene ID" value="Kaladp0022s0100.v1.1"/>
</dbReference>
<dbReference type="InterPro" id="IPR024738">
    <property type="entry name" value="Hfi1/Tada1"/>
</dbReference>
<dbReference type="PANTHER" id="PTHR21277:SF44">
    <property type="entry name" value="TRANSCRIPTIONAL REGULATOR OF RNA POLII, SAGA, SUBUNIT"/>
    <property type="match status" value="1"/>
</dbReference>
<dbReference type="Proteomes" id="UP000594263">
    <property type="component" value="Unplaced"/>
</dbReference>
<dbReference type="Pfam" id="PF12767">
    <property type="entry name" value="SAGA-Tad1"/>
    <property type="match status" value="1"/>
</dbReference>
<proteinExistence type="predicted"/>
<dbReference type="OMA" id="PQNIAYE"/>
<dbReference type="GO" id="GO:0000124">
    <property type="term" value="C:SAGA complex"/>
    <property type="evidence" value="ECO:0007669"/>
    <property type="project" value="TreeGrafter"/>
</dbReference>